<organism evidence="1 2">
    <name type="scientific">Bacillus thuringiensis</name>
    <dbReference type="NCBI Taxonomy" id="1428"/>
    <lineage>
        <taxon>Bacteria</taxon>
        <taxon>Bacillati</taxon>
        <taxon>Bacillota</taxon>
        <taxon>Bacilli</taxon>
        <taxon>Bacillales</taxon>
        <taxon>Bacillaceae</taxon>
        <taxon>Bacillus</taxon>
        <taxon>Bacillus cereus group</taxon>
    </lineage>
</organism>
<evidence type="ECO:0000313" key="1">
    <source>
        <dbReference type="EMBL" id="ANS45908.1"/>
    </source>
</evidence>
<reference evidence="1 2" key="1">
    <citation type="submission" date="2016-04" db="EMBL/GenBank/DDBJ databases">
        <title>High quality genome of the nematocidal Bacillus thuringiensis MYBT18246.</title>
        <authorList>
            <person name="Hollensteiner J."/>
            <person name="Poehlein A."/>
            <person name="Sproeer C."/>
            <person name="Bunk B."/>
            <person name="Rosenstiel P."/>
            <person name="Schulenburg H."/>
            <person name="Liesegang H."/>
        </authorList>
    </citation>
    <scope>NUCLEOTIDE SEQUENCE [LARGE SCALE GENOMIC DNA]</scope>
    <source>
        <strain evidence="1 2">MYBT18246</strain>
    </source>
</reference>
<protein>
    <submittedName>
        <fullName evidence="1">Uncharacterized protein</fullName>
    </submittedName>
</protein>
<evidence type="ECO:0000313" key="2">
    <source>
        <dbReference type="Proteomes" id="UP000092743"/>
    </source>
</evidence>
<sequence length="81" mass="9812">MRCEELLCELAEYKMLQGEKPDVVRINPNYYRMVLEELAYPKWLIRKKEKVKAWELLGIRIEITDQIETFEMRMAKKMAES</sequence>
<dbReference type="EMBL" id="CP015350">
    <property type="protein sequence ID" value="ANS45908.1"/>
    <property type="molecule type" value="Genomic_DNA"/>
</dbReference>
<name>A0A9W3S6T3_BACTU</name>
<accession>A0A9W3S6T3</accession>
<dbReference type="RefSeq" id="WP_094194472.1">
    <property type="nucleotide sequence ID" value="NZ_CP015350.1"/>
</dbReference>
<dbReference type="Proteomes" id="UP000092743">
    <property type="component" value="Chromosome"/>
</dbReference>
<gene>
    <name evidence="1" type="ORF">BT246_04700</name>
</gene>
<proteinExistence type="predicted"/>
<dbReference type="AlphaFoldDB" id="A0A9W3S6T3"/>